<dbReference type="EMBL" id="FNZE01000011">
    <property type="protein sequence ID" value="SEJ59586.1"/>
    <property type="molecule type" value="Genomic_DNA"/>
</dbReference>
<dbReference type="Gene3D" id="1.10.287.130">
    <property type="match status" value="1"/>
</dbReference>
<dbReference type="Pfam" id="PF03924">
    <property type="entry name" value="CHASE"/>
    <property type="match status" value="1"/>
</dbReference>
<dbReference type="NCBIfam" id="TIGR00229">
    <property type="entry name" value="sensory_box"/>
    <property type="match status" value="1"/>
</dbReference>
<evidence type="ECO:0000259" key="15">
    <source>
        <dbReference type="PROSITE" id="PS50839"/>
    </source>
</evidence>
<dbReference type="EC" id="2.7.13.3" evidence="3"/>
<sequence length="695" mass="77920">MLWPAAGLALVALLGWGIARWPGVWLGYFASDLLYRLQIATGEDNANLIALSALLASGASLQAVLGARLLRPLLQRSDPLENEQEAFRCLLRAIPLSSLIAASVGCTGLILLQNLPFARLLETWLTWWAGDTLGILLVLPLLLPLLPPLRRHWSSRVLHIAIPTLVTCALVILGDVWLQRLERANWQARLTAAGESIRDMLAVQMTRQSQRLLAVSDLFDSGVEPSTHQLERFAHRALTMDGLHALAWAPRVTDVEREGFERQQRLNGYIGFTIRENDEQGIPRLASTRPEYFPLQFIARPEGISRLSGIDLTSSPANHTALHQARLSGHNIWSPHHPLGELLDRHPHAWNLFVPVYAHDFDATRATPEARARALRGYAVGLFHLDGLFATLNQRAALQGIAYRISSPVPGQTGVLFDNRPTDIPLGQPAWRTSIDGLDGERMSLEIWPLPATTEGRSPSAMLYLLAGALVTFLVVAFTLIATAQTVRARRHELERRQELQESRARLQRVIDASQFGYWDRDLITNEVIFSPRWLQMLGYDPDELPNRHDTWNRLIHPEDQPRVLACMEEHISGRSPVYRAEHRLRARNGEWRWILTSGHVSGYDAQGKPTQISGIHADIHEQKQAEADLLASQQELQRLNARLEQTLLEAEQANQAKSSFLATMSHEIRTPMNGVIGMLEVLAQTPLKPQQQDM</sequence>
<dbReference type="Pfam" id="PF00512">
    <property type="entry name" value="HisKA"/>
    <property type="match status" value="1"/>
</dbReference>
<dbReference type="InterPro" id="IPR042240">
    <property type="entry name" value="CHASE_sf"/>
</dbReference>
<evidence type="ECO:0000256" key="9">
    <source>
        <dbReference type="ARBA" id="ARBA00022989"/>
    </source>
</evidence>
<dbReference type="InterPro" id="IPR001610">
    <property type="entry name" value="PAC"/>
</dbReference>
<feature type="coiled-coil region" evidence="11">
    <location>
        <begin position="623"/>
        <end position="657"/>
    </location>
</feature>
<dbReference type="InterPro" id="IPR003661">
    <property type="entry name" value="HisK_dim/P_dom"/>
</dbReference>
<dbReference type="PROSITE" id="PS50113">
    <property type="entry name" value="PAC"/>
    <property type="match status" value="1"/>
</dbReference>
<keyword evidence="5" id="KW-0597">Phosphoprotein</keyword>
<dbReference type="SMART" id="SM00091">
    <property type="entry name" value="PAS"/>
    <property type="match status" value="1"/>
</dbReference>
<evidence type="ECO:0000259" key="13">
    <source>
        <dbReference type="PROSITE" id="PS50112"/>
    </source>
</evidence>
<feature type="transmembrane region" description="Helical" evidence="12">
    <location>
        <begin position="461"/>
        <end position="482"/>
    </location>
</feature>
<evidence type="ECO:0000313" key="16">
    <source>
        <dbReference type="EMBL" id="SEJ59586.1"/>
    </source>
</evidence>
<dbReference type="Gene3D" id="3.30.450.350">
    <property type="entry name" value="CHASE domain"/>
    <property type="match status" value="1"/>
</dbReference>
<keyword evidence="11" id="KW-0175">Coiled coil</keyword>
<evidence type="ECO:0000313" key="17">
    <source>
        <dbReference type="Proteomes" id="UP000242930"/>
    </source>
</evidence>
<dbReference type="SMART" id="SM00086">
    <property type="entry name" value="PAC"/>
    <property type="match status" value="1"/>
</dbReference>
<evidence type="ECO:0000256" key="11">
    <source>
        <dbReference type="SAM" id="Coils"/>
    </source>
</evidence>
<name>A0A1H7A3U1_9PSED</name>
<evidence type="ECO:0000256" key="8">
    <source>
        <dbReference type="ARBA" id="ARBA00022777"/>
    </source>
</evidence>
<feature type="domain" description="PAC" evidence="14">
    <location>
        <begin position="579"/>
        <end position="632"/>
    </location>
</feature>
<dbReference type="PANTHER" id="PTHR43304">
    <property type="entry name" value="PHYTOCHROME-LIKE PROTEIN CPH1"/>
    <property type="match status" value="1"/>
</dbReference>
<dbReference type="Proteomes" id="UP000242930">
    <property type="component" value="Unassembled WGS sequence"/>
</dbReference>
<dbReference type="SUPFAM" id="SSF55785">
    <property type="entry name" value="PYP-like sensor domain (PAS domain)"/>
    <property type="match status" value="1"/>
</dbReference>
<dbReference type="SUPFAM" id="SSF47384">
    <property type="entry name" value="Homodimeric domain of signal transducing histidine kinase"/>
    <property type="match status" value="1"/>
</dbReference>
<evidence type="ECO:0000259" key="14">
    <source>
        <dbReference type="PROSITE" id="PS50113"/>
    </source>
</evidence>
<accession>A0A1H7A3U1</accession>
<dbReference type="CDD" id="cd00130">
    <property type="entry name" value="PAS"/>
    <property type="match status" value="1"/>
</dbReference>
<dbReference type="InterPro" id="IPR007895">
    <property type="entry name" value="MASE1"/>
</dbReference>
<keyword evidence="17" id="KW-1185">Reference proteome</keyword>
<organism evidence="16 17">
    <name type="scientific">Pseudomonas linyingensis</name>
    <dbReference type="NCBI Taxonomy" id="915471"/>
    <lineage>
        <taxon>Bacteria</taxon>
        <taxon>Pseudomonadati</taxon>
        <taxon>Pseudomonadota</taxon>
        <taxon>Gammaproteobacteria</taxon>
        <taxon>Pseudomonadales</taxon>
        <taxon>Pseudomonadaceae</taxon>
        <taxon>Pseudomonas</taxon>
    </lineage>
</organism>
<evidence type="ECO:0000256" key="2">
    <source>
        <dbReference type="ARBA" id="ARBA00004651"/>
    </source>
</evidence>
<evidence type="ECO:0000256" key="7">
    <source>
        <dbReference type="ARBA" id="ARBA00022692"/>
    </source>
</evidence>
<dbReference type="InterPro" id="IPR006189">
    <property type="entry name" value="CHASE_dom"/>
</dbReference>
<reference evidence="17" key="1">
    <citation type="submission" date="2016-10" db="EMBL/GenBank/DDBJ databases">
        <authorList>
            <person name="Varghese N."/>
            <person name="Submissions S."/>
        </authorList>
    </citation>
    <scope>NUCLEOTIDE SEQUENCE [LARGE SCALE GENOMIC DNA]</scope>
    <source>
        <strain evidence="17">LMG 25967</strain>
    </source>
</reference>
<keyword evidence="7 12" id="KW-0812">Transmembrane</keyword>
<keyword evidence="8" id="KW-0418">Kinase</keyword>
<protein>
    <recommendedName>
        <fullName evidence="3">histidine kinase</fullName>
        <ecNumber evidence="3">2.7.13.3</ecNumber>
    </recommendedName>
</protein>
<dbReference type="GO" id="GO:0000155">
    <property type="term" value="F:phosphorelay sensor kinase activity"/>
    <property type="evidence" value="ECO:0007669"/>
    <property type="project" value="InterPro"/>
</dbReference>
<feature type="transmembrane region" description="Helical" evidence="12">
    <location>
        <begin position="157"/>
        <end position="178"/>
    </location>
</feature>
<keyword evidence="6" id="KW-0808">Transferase</keyword>
<dbReference type="CDD" id="cd00082">
    <property type="entry name" value="HisKA"/>
    <property type="match status" value="1"/>
</dbReference>
<gene>
    <name evidence="16" type="ORF">SAMN05216201_111156</name>
</gene>
<dbReference type="Pfam" id="PF05231">
    <property type="entry name" value="MASE1"/>
    <property type="match status" value="1"/>
</dbReference>
<dbReference type="PROSITE" id="PS50839">
    <property type="entry name" value="CHASE"/>
    <property type="match status" value="1"/>
</dbReference>
<evidence type="ECO:0000256" key="12">
    <source>
        <dbReference type="SAM" id="Phobius"/>
    </source>
</evidence>
<dbReference type="InterPro" id="IPR035965">
    <property type="entry name" value="PAS-like_dom_sf"/>
</dbReference>
<evidence type="ECO:0000256" key="4">
    <source>
        <dbReference type="ARBA" id="ARBA00022475"/>
    </source>
</evidence>
<dbReference type="AlphaFoldDB" id="A0A1H7A3U1"/>
<feature type="transmembrane region" description="Helical" evidence="12">
    <location>
        <begin position="124"/>
        <end position="145"/>
    </location>
</feature>
<dbReference type="InterPro" id="IPR000700">
    <property type="entry name" value="PAS-assoc_C"/>
</dbReference>
<dbReference type="STRING" id="915471.SAMN05216201_111156"/>
<dbReference type="Pfam" id="PF08447">
    <property type="entry name" value="PAS_3"/>
    <property type="match status" value="1"/>
</dbReference>
<dbReference type="GO" id="GO:0005886">
    <property type="term" value="C:plasma membrane"/>
    <property type="evidence" value="ECO:0007669"/>
    <property type="project" value="UniProtKB-SubCell"/>
</dbReference>
<evidence type="ECO:0000256" key="6">
    <source>
        <dbReference type="ARBA" id="ARBA00022679"/>
    </source>
</evidence>
<keyword evidence="10 12" id="KW-0472">Membrane</keyword>
<evidence type="ECO:0000256" key="5">
    <source>
        <dbReference type="ARBA" id="ARBA00022553"/>
    </source>
</evidence>
<feature type="transmembrane region" description="Helical" evidence="12">
    <location>
        <begin position="90"/>
        <end position="112"/>
    </location>
</feature>
<dbReference type="InterPro" id="IPR036097">
    <property type="entry name" value="HisK_dim/P_sf"/>
</dbReference>
<dbReference type="Gene3D" id="3.30.450.20">
    <property type="entry name" value="PAS domain"/>
    <property type="match status" value="1"/>
</dbReference>
<feature type="domain" description="CHASE" evidence="15">
    <location>
        <begin position="242"/>
        <end position="394"/>
    </location>
</feature>
<feature type="transmembrane region" description="Helical" evidence="12">
    <location>
        <begin position="48"/>
        <end position="70"/>
    </location>
</feature>
<evidence type="ECO:0000256" key="1">
    <source>
        <dbReference type="ARBA" id="ARBA00000085"/>
    </source>
</evidence>
<dbReference type="InterPro" id="IPR052162">
    <property type="entry name" value="Sensor_kinase/Photoreceptor"/>
</dbReference>
<evidence type="ECO:0000256" key="10">
    <source>
        <dbReference type="ARBA" id="ARBA00023136"/>
    </source>
</evidence>
<feature type="non-terminal residue" evidence="16">
    <location>
        <position position="695"/>
    </location>
</feature>
<feature type="domain" description="PAS" evidence="13">
    <location>
        <begin position="503"/>
        <end position="575"/>
    </location>
</feature>
<proteinExistence type="predicted"/>
<comment type="catalytic activity">
    <reaction evidence="1">
        <text>ATP + protein L-histidine = ADP + protein N-phospho-L-histidine.</text>
        <dbReference type="EC" id="2.7.13.3"/>
    </reaction>
</comment>
<keyword evidence="9 12" id="KW-1133">Transmembrane helix</keyword>
<dbReference type="PROSITE" id="PS50112">
    <property type="entry name" value="PAS"/>
    <property type="match status" value="1"/>
</dbReference>
<comment type="subcellular location">
    <subcellularLocation>
        <location evidence="2">Cell membrane</location>
        <topology evidence="2">Multi-pass membrane protein</topology>
    </subcellularLocation>
</comment>
<dbReference type="InterPro" id="IPR000014">
    <property type="entry name" value="PAS"/>
</dbReference>
<dbReference type="PANTHER" id="PTHR43304:SF1">
    <property type="entry name" value="PAC DOMAIN-CONTAINING PROTEIN"/>
    <property type="match status" value="1"/>
</dbReference>
<dbReference type="InterPro" id="IPR013655">
    <property type="entry name" value="PAS_fold_3"/>
</dbReference>
<dbReference type="SMART" id="SM01079">
    <property type="entry name" value="CHASE"/>
    <property type="match status" value="1"/>
</dbReference>
<keyword evidence="4" id="KW-1003">Cell membrane</keyword>
<evidence type="ECO:0000256" key="3">
    <source>
        <dbReference type="ARBA" id="ARBA00012438"/>
    </source>
</evidence>